<accession>A0AAV5VT35</accession>
<dbReference type="AlphaFoldDB" id="A0AAV5VT35"/>
<feature type="non-terminal residue" evidence="1">
    <location>
        <position position="1"/>
    </location>
</feature>
<dbReference type="EMBL" id="BTSY01000004">
    <property type="protein sequence ID" value="GMT22608.1"/>
    <property type="molecule type" value="Genomic_DNA"/>
</dbReference>
<feature type="non-terminal residue" evidence="1">
    <location>
        <position position="87"/>
    </location>
</feature>
<comment type="caution">
    <text evidence="1">The sequence shown here is derived from an EMBL/GenBank/DDBJ whole genome shotgun (WGS) entry which is preliminary data.</text>
</comment>
<name>A0AAV5VT35_9BILA</name>
<evidence type="ECO:0000313" key="1">
    <source>
        <dbReference type="EMBL" id="GMT22608.1"/>
    </source>
</evidence>
<organism evidence="1 2">
    <name type="scientific">Pristionchus fissidentatus</name>
    <dbReference type="NCBI Taxonomy" id="1538716"/>
    <lineage>
        <taxon>Eukaryota</taxon>
        <taxon>Metazoa</taxon>
        <taxon>Ecdysozoa</taxon>
        <taxon>Nematoda</taxon>
        <taxon>Chromadorea</taxon>
        <taxon>Rhabditida</taxon>
        <taxon>Rhabditina</taxon>
        <taxon>Diplogasteromorpha</taxon>
        <taxon>Diplogasteroidea</taxon>
        <taxon>Neodiplogasteridae</taxon>
        <taxon>Pristionchus</taxon>
    </lineage>
</organism>
<reference evidence="1" key="1">
    <citation type="submission" date="2023-10" db="EMBL/GenBank/DDBJ databases">
        <title>Genome assembly of Pristionchus species.</title>
        <authorList>
            <person name="Yoshida K."/>
            <person name="Sommer R.J."/>
        </authorList>
    </citation>
    <scope>NUCLEOTIDE SEQUENCE</scope>
    <source>
        <strain evidence="1">RS5133</strain>
    </source>
</reference>
<proteinExistence type="predicted"/>
<dbReference type="Proteomes" id="UP001432322">
    <property type="component" value="Unassembled WGS sequence"/>
</dbReference>
<keyword evidence="2" id="KW-1185">Reference proteome</keyword>
<sequence length="87" mass="9900">RKGRLQTSMTVIPRLFSCHSHRLRIGLLLTLALFASVTMRVNLNVAIIASVNVSSFRGFWVEAEQARNVTRPVFEDDERGQEEEISQ</sequence>
<gene>
    <name evidence="1" type="ORF">PFISCL1PPCAC_13905</name>
</gene>
<evidence type="ECO:0000313" key="2">
    <source>
        <dbReference type="Proteomes" id="UP001432322"/>
    </source>
</evidence>
<protein>
    <submittedName>
        <fullName evidence="1">Uncharacterized protein</fullName>
    </submittedName>
</protein>